<sequence length="148" mass="17251">MNFFHKAITAVILLLTTPAMSMMPMRDGSTGYPVPVQDHRLWFSCRGVNYENEYLFRVLNHAYGLMSSYATYPVPTERVIYERRGPYYLFPLLQNKQIYDLGTTSGHYLIFNIDKEIMGGFIMIQHSYNPQTTVCVYPNGLSYLPRNW</sequence>
<keyword evidence="1" id="KW-0732">Signal</keyword>
<name>A0A9W4GFC9_BLUGR</name>
<evidence type="ECO:0000256" key="1">
    <source>
        <dbReference type="SAM" id="SignalP"/>
    </source>
</evidence>
<accession>A0A9W4GFC9</accession>
<organism evidence="2 3">
    <name type="scientific">Blumeria graminis f. sp. triticale</name>
    <dbReference type="NCBI Taxonomy" id="1689686"/>
    <lineage>
        <taxon>Eukaryota</taxon>
        <taxon>Fungi</taxon>
        <taxon>Dikarya</taxon>
        <taxon>Ascomycota</taxon>
        <taxon>Pezizomycotina</taxon>
        <taxon>Leotiomycetes</taxon>
        <taxon>Erysiphales</taxon>
        <taxon>Erysiphaceae</taxon>
        <taxon>Blumeria</taxon>
    </lineage>
</organism>
<feature type="chain" id="PRO_5040867810" evidence="1">
    <location>
        <begin position="22"/>
        <end position="148"/>
    </location>
</feature>
<dbReference type="Proteomes" id="UP000683417">
    <property type="component" value="Unassembled WGS sequence"/>
</dbReference>
<gene>
    <name evidence="2" type="ORF">BGTH12_LOCUS3083</name>
</gene>
<dbReference type="EMBL" id="CAJHIT010000005">
    <property type="protein sequence ID" value="CAD6501725.1"/>
    <property type="molecule type" value="Genomic_DNA"/>
</dbReference>
<reference evidence="2" key="1">
    <citation type="submission" date="2020-10" db="EMBL/GenBank/DDBJ databases">
        <authorList>
            <person name="Muller C M."/>
        </authorList>
    </citation>
    <scope>NUCLEOTIDE SEQUENCE</scope>
    <source>
        <strain evidence="2">THUN-12</strain>
    </source>
</reference>
<dbReference type="AlphaFoldDB" id="A0A9W4GFC9"/>
<evidence type="ECO:0000313" key="3">
    <source>
        <dbReference type="Proteomes" id="UP000683417"/>
    </source>
</evidence>
<feature type="signal peptide" evidence="1">
    <location>
        <begin position="1"/>
        <end position="21"/>
    </location>
</feature>
<comment type="caution">
    <text evidence="2">The sequence shown here is derived from an EMBL/GenBank/DDBJ whole genome shotgun (WGS) entry which is preliminary data.</text>
</comment>
<evidence type="ECO:0000313" key="2">
    <source>
        <dbReference type="EMBL" id="CAD6501725.1"/>
    </source>
</evidence>
<protein>
    <submittedName>
        <fullName evidence="2">BgTH12-01975</fullName>
    </submittedName>
</protein>
<proteinExistence type="predicted"/>